<gene>
    <name evidence="1" type="ordered locus">VIT_01s0010g03110</name>
</gene>
<dbReference type="EMBL" id="FN595754">
    <property type="protein sequence ID" value="CBI27607.3"/>
    <property type="molecule type" value="Genomic_DNA"/>
</dbReference>
<dbReference type="HOGENOM" id="CLU_3433324_0_0_1"/>
<accession>D7TAT4</accession>
<keyword evidence="2" id="KW-1185">Reference proteome</keyword>
<evidence type="ECO:0000313" key="2">
    <source>
        <dbReference type="Proteomes" id="UP000009183"/>
    </source>
</evidence>
<reference evidence="2" key="1">
    <citation type="journal article" date="2007" name="Nature">
        <title>The grapevine genome sequence suggests ancestral hexaploidization in major angiosperm phyla.</title>
        <authorList>
            <consortium name="The French-Italian Public Consortium for Grapevine Genome Characterization."/>
            <person name="Jaillon O."/>
            <person name="Aury J.-M."/>
            <person name="Noel B."/>
            <person name="Policriti A."/>
            <person name="Clepet C."/>
            <person name="Casagrande A."/>
            <person name="Choisne N."/>
            <person name="Aubourg S."/>
            <person name="Vitulo N."/>
            <person name="Jubin C."/>
            <person name="Vezzi A."/>
            <person name="Legeai F."/>
            <person name="Hugueney P."/>
            <person name="Dasilva C."/>
            <person name="Horner D."/>
            <person name="Mica E."/>
            <person name="Jublot D."/>
            <person name="Poulain J."/>
            <person name="Bruyere C."/>
            <person name="Billault A."/>
            <person name="Segurens B."/>
            <person name="Gouyvenoux M."/>
            <person name="Ugarte E."/>
            <person name="Cattonaro F."/>
            <person name="Anthouard V."/>
            <person name="Vico V."/>
            <person name="Del Fabbro C."/>
            <person name="Alaux M."/>
            <person name="Di Gaspero G."/>
            <person name="Dumas V."/>
            <person name="Felice N."/>
            <person name="Paillard S."/>
            <person name="Juman I."/>
            <person name="Moroldo M."/>
            <person name="Scalabrin S."/>
            <person name="Canaguier A."/>
            <person name="Le Clainche I."/>
            <person name="Malacrida G."/>
            <person name="Durand E."/>
            <person name="Pesole G."/>
            <person name="Laucou V."/>
            <person name="Chatelet P."/>
            <person name="Merdinoglu D."/>
            <person name="Delledonne M."/>
            <person name="Pezzotti M."/>
            <person name="Lecharny A."/>
            <person name="Scarpelli C."/>
            <person name="Artiguenave F."/>
            <person name="Pe M.E."/>
            <person name="Valle G."/>
            <person name="Morgante M."/>
            <person name="Caboche M."/>
            <person name="Adam-Blondon A.-F."/>
            <person name="Weissenbach J."/>
            <person name="Quetier F."/>
            <person name="Wincker P."/>
        </authorList>
    </citation>
    <scope>NUCLEOTIDE SEQUENCE [LARGE SCALE GENOMIC DNA]</scope>
    <source>
        <strain evidence="2">cv. Pinot noir / PN40024</strain>
    </source>
</reference>
<name>D7TAT4_VITVI</name>
<evidence type="ECO:0000313" key="1">
    <source>
        <dbReference type="EMBL" id="CBI27607.3"/>
    </source>
</evidence>
<dbReference type="AlphaFoldDB" id="D7TAT4"/>
<proteinExistence type="predicted"/>
<organism evidence="1 2">
    <name type="scientific">Vitis vinifera</name>
    <name type="common">Grape</name>
    <dbReference type="NCBI Taxonomy" id="29760"/>
    <lineage>
        <taxon>Eukaryota</taxon>
        <taxon>Viridiplantae</taxon>
        <taxon>Streptophyta</taxon>
        <taxon>Embryophyta</taxon>
        <taxon>Tracheophyta</taxon>
        <taxon>Spermatophyta</taxon>
        <taxon>Magnoliopsida</taxon>
        <taxon>eudicotyledons</taxon>
        <taxon>Gunneridae</taxon>
        <taxon>Pentapetalae</taxon>
        <taxon>rosids</taxon>
        <taxon>Vitales</taxon>
        <taxon>Vitaceae</taxon>
        <taxon>Viteae</taxon>
        <taxon>Vitis</taxon>
    </lineage>
</organism>
<dbReference type="InParanoid" id="D7TAT4"/>
<protein>
    <submittedName>
        <fullName evidence="1">Uncharacterized protein</fullName>
    </submittedName>
</protein>
<dbReference type="Proteomes" id="UP000009183">
    <property type="component" value="Chromosome 1"/>
</dbReference>
<sequence length="16" mass="1976">MMVCFLGYYFSEIILF</sequence>